<dbReference type="Proteomes" id="UP000317318">
    <property type="component" value="Chromosome"/>
</dbReference>
<keyword evidence="2" id="KW-0677">Repeat</keyword>
<dbReference type="PROSITE" id="PS00678">
    <property type="entry name" value="WD_REPEATS_1"/>
    <property type="match status" value="1"/>
</dbReference>
<dbReference type="SMART" id="SM00320">
    <property type="entry name" value="WD40"/>
    <property type="match status" value="7"/>
</dbReference>
<dbReference type="PROSITE" id="PS50294">
    <property type="entry name" value="WD_REPEATS_REGION"/>
    <property type="match status" value="3"/>
</dbReference>
<dbReference type="PANTHER" id="PTHR19879">
    <property type="entry name" value="TRANSCRIPTION INITIATION FACTOR TFIID"/>
    <property type="match status" value="1"/>
</dbReference>
<dbReference type="InterPro" id="IPR001680">
    <property type="entry name" value="WD40_rpt"/>
</dbReference>
<evidence type="ECO:0000313" key="6">
    <source>
        <dbReference type="EMBL" id="QDT35707.1"/>
    </source>
</evidence>
<reference evidence="6 7" key="1">
    <citation type="submission" date="2019-02" db="EMBL/GenBank/DDBJ databases">
        <title>Deep-cultivation of Planctomycetes and their phenomic and genomic characterization uncovers novel biology.</title>
        <authorList>
            <person name="Wiegand S."/>
            <person name="Jogler M."/>
            <person name="Boedeker C."/>
            <person name="Pinto D."/>
            <person name="Vollmers J."/>
            <person name="Rivas-Marin E."/>
            <person name="Kohn T."/>
            <person name="Peeters S.H."/>
            <person name="Heuer A."/>
            <person name="Rast P."/>
            <person name="Oberbeckmann S."/>
            <person name="Bunk B."/>
            <person name="Jeske O."/>
            <person name="Meyerdierks A."/>
            <person name="Storesund J.E."/>
            <person name="Kallscheuer N."/>
            <person name="Luecker S."/>
            <person name="Lage O.M."/>
            <person name="Pohl T."/>
            <person name="Merkel B.J."/>
            <person name="Hornburger P."/>
            <person name="Mueller R.-W."/>
            <person name="Bruemmer F."/>
            <person name="Labrenz M."/>
            <person name="Spormann A.M."/>
            <person name="Op den Camp H."/>
            <person name="Overmann J."/>
            <person name="Amann R."/>
            <person name="Jetten M.S.M."/>
            <person name="Mascher T."/>
            <person name="Medema M.H."/>
            <person name="Devos D.P."/>
            <person name="Kaster A.-K."/>
            <person name="Ovreas L."/>
            <person name="Rohde M."/>
            <person name="Galperin M.Y."/>
            <person name="Jogler C."/>
        </authorList>
    </citation>
    <scope>NUCLEOTIDE SEQUENCE [LARGE SCALE GENOMIC DNA]</scope>
    <source>
        <strain evidence="6 7">Pan189</strain>
    </source>
</reference>
<dbReference type="PROSITE" id="PS50082">
    <property type="entry name" value="WD_REPEATS_2"/>
    <property type="match status" value="3"/>
</dbReference>
<feature type="chain" id="PRO_5021778760" evidence="4">
    <location>
        <begin position="36"/>
        <end position="967"/>
    </location>
</feature>
<feature type="domain" description="Cytochrome C Planctomycete-type" evidence="5">
    <location>
        <begin position="55"/>
        <end position="112"/>
    </location>
</feature>
<organism evidence="6 7">
    <name type="scientific">Stratiformator vulcanicus</name>
    <dbReference type="NCBI Taxonomy" id="2527980"/>
    <lineage>
        <taxon>Bacteria</taxon>
        <taxon>Pseudomonadati</taxon>
        <taxon>Planctomycetota</taxon>
        <taxon>Planctomycetia</taxon>
        <taxon>Planctomycetales</taxon>
        <taxon>Planctomycetaceae</taxon>
        <taxon>Stratiformator</taxon>
    </lineage>
</organism>
<evidence type="ECO:0000256" key="3">
    <source>
        <dbReference type="PROSITE-ProRule" id="PRU00221"/>
    </source>
</evidence>
<dbReference type="InterPro" id="IPR011429">
    <property type="entry name" value="Cyt_c_Planctomycete-type"/>
</dbReference>
<evidence type="ECO:0000313" key="7">
    <source>
        <dbReference type="Proteomes" id="UP000317318"/>
    </source>
</evidence>
<dbReference type="InterPro" id="IPR019775">
    <property type="entry name" value="WD40_repeat_CS"/>
</dbReference>
<dbReference type="Pfam" id="PF00400">
    <property type="entry name" value="WD40"/>
    <property type="match status" value="3"/>
</dbReference>
<sequence length="967" mass="104367" precursor="true">MPFAIQTLNMMNRMLMPLRTLFVVSPILCGAIALAEDGAAPDFNTEVAPILTKYCAGCHGDFAPDGDFALHSYDALLKGTPDGPAVLAGDAESSLIVRLITGEAEPAMPPDDEPKPGENEIAILTRWIDGGAKGPAGVEPDRLSLIVPKIEGKADIRPITAVDIAPDGGLLAVARFGTVAIYNASEFGSAMESDPVVELDEFPGKVTSIEFIKDGRHLLTASGVVGLGGVAALWDVETGELVREFKGHRDILYDATLSPSGSVLATCSYDRKIILWDVNSGEQLRTLGGHNGAIYDVAFDPNGRFLVSASADDTCKVWRVEDGVRLDTLGQPLNEEYGCGFGADGETVFAAGADKKIRIWKFISTDKPRINPQTIARFGHEGPITHLEMTPDGQRLISASEDKTIKLWDAASVRELHVWRDADRDVVSSLAVTPNGRSFIVGRMDGQIDRYEIPEVAPPKSRRSTAETDYVRITGEATDVAEQEPNATAATAQAVTVPAVISGLIHNDSESAVDTDLYRFTAKAGQQWVLEIEAARNKSTLDSFIEVLTSDGERLPRVKLQAVRESYFTFRGKDADQAGDFRLFNWQEMKLGQLLFASGEVAMLRSHPRGPDSGFEMEPEFGKRWGYFDTTPLAHALGEPAYVVEPHAPEAEIIPNGLPVFTIHYENDDAARRDIGKDSRLFFTAPADGEYIAAVRDVRGIDDPKAHYKLHIRPRNPRFEVWVDKKESLAIRSGSGREFVVRAKRIDGYDGPIRVDVDTLPDGLTATSPVVIEAGRTEAFGLIAASGAAATIPVIAPKPGDKSRDVVVGTATAMIRGEEVTRNFGIAPSIKIDSKPGLKITIEPLPGGTPPVSSASDGLLAFEIRPGETIHLNVRAERNGFKGRIPLGKGDAGRNLAKGVIVDNIGLNGLMIVGGTSERDFFITADETAQPGSRLFHLKSEVGGDPVSQPVMLHVLPPNDRLASRDR</sequence>
<dbReference type="OrthoDB" id="226265at2"/>
<dbReference type="EMBL" id="CP036268">
    <property type="protein sequence ID" value="QDT35707.1"/>
    <property type="molecule type" value="Genomic_DNA"/>
</dbReference>
<dbReference type="Gene3D" id="2.60.120.380">
    <property type="match status" value="1"/>
</dbReference>
<feature type="repeat" description="WD" evidence="3">
    <location>
        <begin position="287"/>
        <end position="328"/>
    </location>
</feature>
<dbReference type="Gene3D" id="2.130.10.10">
    <property type="entry name" value="YVTN repeat-like/Quinoprotein amine dehydrogenase"/>
    <property type="match status" value="2"/>
</dbReference>
<dbReference type="PANTHER" id="PTHR19879:SF9">
    <property type="entry name" value="TRANSCRIPTION INITIATION FACTOR TFIID SUBUNIT 5"/>
    <property type="match status" value="1"/>
</dbReference>
<dbReference type="InterPro" id="IPR015943">
    <property type="entry name" value="WD40/YVTN_repeat-like_dom_sf"/>
</dbReference>
<dbReference type="Pfam" id="PF07635">
    <property type="entry name" value="PSCyt1"/>
    <property type="match status" value="1"/>
</dbReference>
<dbReference type="CDD" id="cd00200">
    <property type="entry name" value="WD40"/>
    <property type="match status" value="1"/>
</dbReference>
<dbReference type="PRINTS" id="PR00320">
    <property type="entry name" value="GPROTEINBRPT"/>
</dbReference>
<dbReference type="InterPro" id="IPR020472">
    <property type="entry name" value="WD40_PAC1"/>
</dbReference>
<evidence type="ECO:0000256" key="1">
    <source>
        <dbReference type="ARBA" id="ARBA00022574"/>
    </source>
</evidence>
<feature type="repeat" description="WD" evidence="3">
    <location>
        <begin position="377"/>
        <end position="418"/>
    </location>
</feature>
<dbReference type="KEGG" id="svp:Pan189_00600"/>
<proteinExistence type="predicted"/>
<dbReference type="AlphaFoldDB" id="A0A517QVW2"/>
<feature type="signal peptide" evidence="4">
    <location>
        <begin position="1"/>
        <end position="35"/>
    </location>
</feature>
<evidence type="ECO:0000259" key="5">
    <source>
        <dbReference type="Pfam" id="PF07635"/>
    </source>
</evidence>
<evidence type="ECO:0000256" key="2">
    <source>
        <dbReference type="ARBA" id="ARBA00022737"/>
    </source>
</evidence>
<keyword evidence="7" id="KW-1185">Reference proteome</keyword>
<name>A0A517QVW2_9PLAN</name>
<feature type="repeat" description="WD" evidence="3">
    <location>
        <begin position="245"/>
        <end position="286"/>
    </location>
</feature>
<keyword evidence="1 3" id="KW-0853">WD repeat</keyword>
<keyword evidence="4" id="KW-0732">Signal</keyword>
<evidence type="ECO:0000256" key="4">
    <source>
        <dbReference type="SAM" id="SignalP"/>
    </source>
</evidence>
<protein>
    <submittedName>
        <fullName evidence="6">WD domain, G-beta repeat</fullName>
    </submittedName>
</protein>
<dbReference type="SUPFAM" id="SSF50978">
    <property type="entry name" value="WD40 repeat-like"/>
    <property type="match status" value="1"/>
</dbReference>
<gene>
    <name evidence="6" type="ORF">Pan189_00600</name>
</gene>
<dbReference type="InterPro" id="IPR036322">
    <property type="entry name" value="WD40_repeat_dom_sf"/>
</dbReference>
<accession>A0A517QVW2</accession>